<gene>
    <name evidence="3" type="ORF">B4U79_02689</name>
</gene>
<dbReference type="AlphaFoldDB" id="A0A443RL42"/>
<dbReference type="GO" id="GO:0001736">
    <property type="term" value="P:establishment of planar polarity"/>
    <property type="evidence" value="ECO:0007669"/>
    <property type="project" value="InterPro"/>
</dbReference>
<name>A0A443RL42_9ACAR</name>
<keyword evidence="4" id="KW-1185">Reference proteome</keyword>
<evidence type="ECO:0000256" key="1">
    <source>
        <dbReference type="SAM" id="MobiDB-lite"/>
    </source>
</evidence>
<feature type="compositionally biased region" description="Low complexity" evidence="1">
    <location>
        <begin position="22"/>
        <end position="35"/>
    </location>
</feature>
<dbReference type="OrthoDB" id="10263272at2759"/>
<feature type="region of interest" description="Disordered" evidence="1">
    <location>
        <begin position="592"/>
        <end position="623"/>
    </location>
</feature>
<dbReference type="EMBL" id="NCKU01000323">
    <property type="protein sequence ID" value="RWS15989.1"/>
    <property type="molecule type" value="Genomic_DNA"/>
</dbReference>
<accession>A0A443RL42</accession>
<proteinExistence type="predicted"/>
<dbReference type="GO" id="GO:0007399">
    <property type="term" value="P:nervous system development"/>
    <property type="evidence" value="ECO:0007669"/>
    <property type="project" value="TreeGrafter"/>
</dbReference>
<feature type="region of interest" description="Disordered" evidence="1">
    <location>
        <begin position="1"/>
        <end position="35"/>
    </location>
</feature>
<evidence type="ECO:0000313" key="4">
    <source>
        <dbReference type="Proteomes" id="UP000285301"/>
    </source>
</evidence>
<dbReference type="PANTHER" id="PTHR21082">
    <property type="entry name" value="PROTEIN INTURNED"/>
    <property type="match status" value="1"/>
</dbReference>
<dbReference type="GO" id="GO:0005737">
    <property type="term" value="C:cytoplasm"/>
    <property type="evidence" value="ECO:0007669"/>
    <property type="project" value="TreeGrafter"/>
</dbReference>
<dbReference type="Proteomes" id="UP000285301">
    <property type="component" value="Unassembled WGS sequence"/>
</dbReference>
<dbReference type="GO" id="GO:0016192">
    <property type="term" value="P:vesicle-mediated transport"/>
    <property type="evidence" value="ECO:0007669"/>
    <property type="project" value="InterPro"/>
</dbReference>
<dbReference type="PANTHER" id="PTHR21082:SF4">
    <property type="entry name" value="PROTEIN INTURNED"/>
    <property type="match status" value="1"/>
</dbReference>
<dbReference type="STRING" id="1965070.A0A443RL42"/>
<dbReference type="GO" id="GO:0060271">
    <property type="term" value="P:cilium assembly"/>
    <property type="evidence" value="ECO:0007669"/>
    <property type="project" value="InterPro"/>
</dbReference>
<comment type="caution">
    <text evidence="3">The sequence shown here is derived from an EMBL/GenBank/DDBJ whole genome shotgun (WGS) entry which is preliminary data.</text>
</comment>
<dbReference type="InterPro" id="IPR043988">
    <property type="entry name" value="CCZ1/INTU_longin_2"/>
</dbReference>
<evidence type="ECO:0000259" key="2">
    <source>
        <dbReference type="Pfam" id="PF19032"/>
    </source>
</evidence>
<dbReference type="GO" id="GO:0005929">
    <property type="term" value="C:cilium"/>
    <property type="evidence" value="ECO:0007669"/>
    <property type="project" value="TreeGrafter"/>
</dbReference>
<reference evidence="3 4" key="1">
    <citation type="journal article" date="2018" name="Gigascience">
        <title>Genomes of trombidid mites reveal novel predicted allergens and laterally-transferred genes associated with secondary metabolism.</title>
        <authorList>
            <person name="Dong X."/>
            <person name="Chaisiri K."/>
            <person name="Xia D."/>
            <person name="Armstrong S.D."/>
            <person name="Fang Y."/>
            <person name="Donnelly M.J."/>
            <person name="Kadowaki T."/>
            <person name="McGarry J.W."/>
            <person name="Darby A.C."/>
            <person name="Makepeace B.L."/>
        </authorList>
    </citation>
    <scope>NUCLEOTIDE SEQUENCE [LARGE SCALE GENOMIC DNA]</scope>
    <source>
        <strain evidence="3">UoL-WK</strain>
    </source>
</reference>
<protein>
    <submittedName>
        <fullName evidence="3">Protein inturned-like protein</fullName>
    </submittedName>
</protein>
<feature type="domain" description="CCZ1/INTU second Longin" evidence="2">
    <location>
        <begin position="400"/>
        <end position="504"/>
    </location>
</feature>
<organism evidence="3 4">
    <name type="scientific">Dinothrombium tinctorium</name>
    <dbReference type="NCBI Taxonomy" id="1965070"/>
    <lineage>
        <taxon>Eukaryota</taxon>
        <taxon>Metazoa</taxon>
        <taxon>Ecdysozoa</taxon>
        <taxon>Arthropoda</taxon>
        <taxon>Chelicerata</taxon>
        <taxon>Arachnida</taxon>
        <taxon>Acari</taxon>
        <taxon>Acariformes</taxon>
        <taxon>Trombidiformes</taxon>
        <taxon>Prostigmata</taxon>
        <taxon>Anystina</taxon>
        <taxon>Parasitengona</taxon>
        <taxon>Trombidioidea</taxon>
        <taxon>Trombidiidae</taxon>
        <taxon>Dinothrombium</taxon>
    </lineage>
</organism>
<evidence type="ECO:0000313" key="3">
    <source>
        <dbReference type="EMBL" id="RWS15989.1"/>
    </source>
</evidence>
<feature type="compositionally biased region" description="Polar residues" evidence="1">
    <location>
        <begin position="595"/>
        <end position="617"/>
    </location>
</feature>
<dbReference type="Pfam" id="PF19032">
    <property type="entry name" value="Intu_longin_2"/>
    <property type="match status" value="1"/>
</dbReference>
<sequence>MYEEHENSCCSVCGSSSEDESSSSTSSSTTSSSNCTDTESELEWIADSCNEFGNVFYLKTLPSESANRFDCSEKQRLKKESDLAAMNKMNPFAKMQRLATWMLKKSKRVKGSIQKAKKTNAQQNCAESDLCPNENSMANNSSIAVDRASFVSSVSAQQPSVSKSTESHLFNLVKNAIDIPQVECDGDFVLLYLTHPSDNEDNDCLVYSFPEQSCEKKTNKHIEMITKLKGMFSTLSQVVNDITGQLPSVAKIQLHDESKGNGNSENIFYAAFSQEFNSILVIALPRAKFSETEVKVLLESITRLIRFLYNSLDAGFKCESHSADIGSFLTVTSYHLFSDKIAFAERDLCFYFNAAHKLMIDDDLSLCIDEIINEYESKDWLCEQLLMDDEINNTANDFLIVGTCLFYKSYLISSHFAGNHLADIICFLQLRGILSLTKHQPIKLVIWRQVYPTSSNQKRESLSGDYAENEGSRYFLLVIAIEYTLFCVLFELPFIMLTSNLKPNDEIINQAIRFVVTNLNRSKPILELDYLLNRQISIFNASALNIRKRVEKKAHKSLSIKNLFQTSATKSEEFLSIPRSFQTPFSKASIRSLKSHSTPSLPNSLSTRTTDSNLSENSESECDDPEVWNQTFESNESSCAQSSSSCYLDCFLEDVKEWLPNNLIFFLDIDHHSKTFFAPIFDDISSNKMRHLQQQFRNCCVYLSSTLRQHHPSISELGTQFAIRQSASNNRFKPKRSHDAEESVFWVIARRETQEKELFACFHVTTNEKQIELDFDVQMLGSSLSFHNKLR</sequence>
<dbReference type="InterPro" id="IPR039151">
    <property type="entry name" value="INTU"/>
</dbReference>